<dbReference type="Proteomes" id="UP000257143">
    <property type="component" value="Unassembled WGS sequence"/>
</dbReference>
<dbReference type="EMBL" id="PIOC01000019">
    <property type="protein sequence ID" value="RDW17623.1"/>
    <property type="molecule type" value="Genomic_DNA"/>
</dbReference>
<name>A0A3D8PNE6_9BACI</name>
<sequence length="174" mass="19992">MADNKSCEGKLTTLECMKCGYREVFTEQQFRFTDGLSCDVCNGPTQPALTRPEDKIRNRRMKSQSTKTNLSMNMDFSESIKGLKAIQREAKKATAALKELEEQKKEKYLVIELDELGDVPKVLYKGKEINKKEFVNFQWTTKSDVPGNTDIIIDYYGDNNWLLERKSIREGISS</sequence>
<accession>A0A3D8PNE6</accession>
<dbReference type="OrthoDB" id="2974619at2"/>
<feature type="coiled-coil region" evidence="1">
    <location>
        <begin position="83"/>
        <end position="110"/>
    </location>
</feature>
<evidence type="ECO:0000313" key="2">
    <source>
        <dbReference type="EMBL" id="RDW17623.1"/>
    </source>
</evidence>
<organism evidence="2 3">
    <name type="scientific">Oceanobacillus arenosus</name>
    <dbReference type="NCBI Taxonomy" id="1229153"/>
    <lineage>
        <taxon>Bacteria</taxon>
        <taxon>Bacillati</taxon>
        <taxon>Bacillota</taxon>
        <taxon>Bacilli</taxon>
        <taxon>Bacillales</taxon>
        <taxon>Bacillaceae</taxon>
        <taxon>Oceanobacillus</taxon>
    </lineage>
</organism>
<proteinExistence type="predicted"/>
<dbReference type="AlphaFoldDB" id="A0A3D8PNE6"/>
<evidence type="ECO:0000256" key="1">
    <source>
        <dbReference type="SAM" id="Coils"/>
    </source>
</evidence>
<comment type="caution">
    <text evidence="2">The sequence shown here is derived from an EMBL/GenBank/DDBJ whole genome shotgun (WGS) entry which is preliminary data.</text>
</comment>
<reference evidence="3" key="1">
    <citation type="submission" date="2017-11" db="EMBL/GenBank/DDBJ databases">
        <authorList>
            <person name="Zhu W."/>
        </authorList>
    </citation>
    <scope>NUCLEOTIDE SEQUENCE [LARGE SCALE GENOMIC DNA]</scope>
    <source>
        <strain evidence="3">CAU 1183</strain>
    </source>
</reference>
<protein>
    <submittedName>
        <fullName evidence="2">Uncharacterized protein</fullName>
    </submittedName>
</protein>
<keyword evidence="1" id="KW-0175">Coiled coil</keyword>
<gene>
    <name evidence="2" type="ORF">CWR48_13995</name>
</gene>
<evidence type="ECO:0000313" key="3">
    <source>
        <dbReference type="Proteomes" id="UP000257143"/>
    </source>
</evidence>
<dbReference type="RefSeq" id="WP_115773871.1">
    <property type="nucleotide sequence ID" value="NZ_PIOC01000019.1"/>
</dbReference>
<keyword evidence="3" id="KW-1185">Reference proteome</keyword>